<keyword evidence="3" id="KW-0175">Coiled coil</keyword>
<evidence type="ECO:0000259" key="7">
    <source>
        <dbReference type="Pfam" id="PF25121"/>
    </source>
</evidence>
<dbReference type="EMBL" id="CP119070">
    <property type="protein sequence ID" value="WEL39430.1"/>
    <property type="molecule type" value="Genomic_DNA"/>
</dbReference>
<feature type="domain" description="ESF1 RRM" evidence="7">
    <location>
        <begin position="80"/>
        <end position="130"/>
    </location>
</feature>
<reference evidence="8" key="1">
    <citation type="submission" date="2021-05" db="EMBL/GenBank/DDBJ databases">
        <title>Encephalitozoon hellem ATCC 50604 Complete Genome.</title>
        <authorList>
            <person name="Mascarenhas dos Santos A.C."/>
            <person name="Julian A.T."/>
            <person name="Pombert J.-F."/>
        </authorList>
    </citation>
    <scope>NUCLEOTIDE SEQUENCE</scope>
    <source>
        <strain evidence="8">ATCC 50604</strain>
    </source>
</reference>
<dbReference type="Pfam" id="PF25121">
    <property type="entry name" value="RRM_ESF1"/>
    <property type="match status" value="1"/>
</dbReference>
<dbReference type="OrthoDB" id="431825at2759"/>
<keyword evidence="11" id="KW-1185">Reference proteome</keyword>
<feature type="domain" description="NUC153" evidence="6">
    <location>
        <begin position="255"/>
        <end position="278"/>
    </location>
</feature>
<evidence type="ECO:0000256" key="4">
    <source>
        <dbReference type="ARBA" id="ARBA00023242"/>
    </source>
</evidence>
<dbReference type="GO" id="GO:0006364">
    <property type="term" value="P:rRNA processing"/>
    <property type="evidence" value="ECO:0007669"/>
    <property type="project" value="InterPro"/>
</dbReference>
<evidence type="ECO:0000256" key="3">
    <source>
        <dbReference type="ARBA" id="ARBA00023054"/>
    </source>
</evidence>
<dbReference type="InterPro" id="IPR012580">
    <property type="entry name" value="NUC153"/>
</dbReference>
<dbReference type="PANTHER" id="PTHR12202:SF0">
    <property type="entry name" value="ESF1 HOMOLOG"/>
    <property type="match status" value="1"/>
</dbReference>
<dbReference type="EMBL" id="CP075155">
    <property type="protein sequence ID" value="UTX43946.1"/>
    <property type="molecule type" value="Genomic_DNA"/>
</dbReference>
<evidence type="ECO:0000313" key="9">
    <source>
        <dbReference type="EMBL" id="WEL39430.1"/>
    </source>
</evidence>
<keyword evidence="4" id="KW-0539">Nucleus</keyword>
<dbReference type="PANTHER" id="PTHR12202">
    <property type="entry name" value="ESF1 HOMOLOG"/>
    <property type="match status" value="1"/>
</dbReference>
<dbReference type="InterPro" id="IPR039754">
    <property type="entry name" value="Esf1"/>
</dbReference>
<dbReference type="InterPro" id="IPR056750">
    <property type="entry name" value="RRM_ESF1"/>
</dbReference>
<evidence type="ECO:0000313" key="11">
    <source>
        <dbReference type="Proteomes" id="UP001217963"/>
    </source>
</evidence>
<dbReference type="AlphaFoldDB" id="A0A9Q9C4D0"/>
<dbReference type="GO" id="GO:0005730">
    <property type="term" value="C:nucleolus"/>
    <property type="evidence" value="ECO:0007669"/>
    <property type="project" value="UniProtKB-SubCell"/>
</dbReference>
<comment type="subcellular location">
    <subcellularLocation>
        <location evidence="1">Nucleus</location>
        <location evidence="1">Nucleolus</location>
    </subcellularLocation>
</comment>
<evidence type="ECO:0000259" key="6">
    <source>
        <dbReference type="Pfam" id="PF08159"/>
    </source>
</evidence>
<feature type="region of interest" description="Disordered" evidence="5">
    <location>
        <begin position="186"/>
        <end position="248"/>
    </location>
</feature>
<evidence type="ECO:0000256" key="2">
    <source>
        <dbReference type="ARBA" id="ARBA00009087"/>
    </source>
</evidence>
<dbReference type="Proteomes" id="UP001217963">
    <property type="component" value="Chromosome IX"/>
</dbReference>
<protein>
    <submittedName>
        <fullName evidence="8">NUC153 domain-containing protein</fullName>
    </submittedName>
</protein>
<gene>
    <name evidence="8" type="ORF">GPU96_09g17260</name>
    <name evidence="9" type="ORF">PFJ87_09g00570</name>
</gene>
<proteinExistence type="inferred from homology"/>
<name>A0A9Q9C4D0_ENCHE</name>
<dbReference type="Pfam" id="PF08159">
    <property type="entry name" value="NUC153"/>
    <property type="match status" value="1"/>
</dbReference>
<dbReference type="GO" id="GO:0003723">
    <property type="term" value="F:RNA binding"/>
    <property type="evidence" value="ECO:0007669"/>
    <property type="project" value="TreeGrafter"/>
</dbReference>
<accession>A0A9Q9C4D0</accession>
<evidence type="ECO:0000313" key="10">
    <source>
        <dbReference type="Proteomes" id="UP001059546"/>
    </source>
</evidence>
<feature type="compositionally biased region" description="Basic and acidic residues" evidence="5">
    <location>
        <begin position="229"/>
        <end position="244"/>
    </location>
</feature>
<comment type="similarity">
    <text evidence="2">Belongs to the ESF1 family.</text>
</comment>
<evidence type="ECO:0000256" key="1">
    <source>
        <dbReference type="ARBA" id="ARBA00004604"/>
    </source>
</evidence>
<sequence>MKEAKERNEAAVGDATKRIACIGMNWAHLSMKDLFKIFNSALPYSSPLNVKLCKTRIGRERLGDDNTFVKSCEEGSIRECYVAVAEFEDVEDSKQVYATYDGAELGCSGMVFDLRFVPDSLDLRNVCDEVSSDGEWEEKDFRAREKDSDEDSGMGFELERLFKEKEIDFGLASKLVDVSDDEDVPSIQDELVVSPDSKRSELSESISDDFSDDFNREAPKNKKPKKKEAKVEDIEPIPRSKPTDECDGFVFDPKDKRFEAIFEDDDFAIDPTHPEYKRKGGLKEILDEKRRRLKDNID</sequence>
<dbReference type="Proteomes" id="UP001059546">
    <property type="component" value="Chromosome IX"/>
</dbReference>
<evidence type="ECO:0000313" key="8">
    <source>
        <dbReference type="EMBL" id="UTX43946.1"/>
    </source>
</evidence>
<reference evidence="9 11" key="2">
    <citation type="submission" date="2023-02" db="EMBL/GenBank/DDBJ databases">
        <title>Encephalitozoon hellem ATCC 50451 complete genome.</title>
        <authorList>
            <person name="Mascarenhas dos Santos A.C."/>
            <person name="Julian A.T."/>
            <person name="Pombert J.-F."/>
        </authorList>
    </citation>
    <scope>NUCLEOTIDE SEQUENCE [LARGE SCALE GENOMIC DNA]</scope>
    <source>
        <strain evidence="9 11">ATCC 50451</strain>
    </source>
</reference>
<evidence type="ECO:0000256" key="5">
    <source>
        <dbReference type="SAM" id="MobiDB-lite"/>
    </source>
</evidence>
<organism evidence="8 10">
    <name type="scientific">Encephalitozoon hellem</name>
    <name type="common">Microsporidian parasite</name>
    <dbReference type="NCBI Taxonomy" id="27973"/>
    <lineage>
        <taxon>Eukaryota</taxon>
        <taxon>Fungi</taxon>
        <taxon>Fungi incertae sedis</taxon>
        <taxon>Microsporidia</taxon>
        <taxon>Unikaryonidae</taxon>
        <taxon>Encephalitozoon</taxon>
    </lineage>
</organism>